<sequence length="111" mass="12937">MKGVMRFGKKGKLILRYIYPYRIFKRVGNVAYELELPSELASVHSILDRQVCKLRTKKVASAKVLRGIQFSEESTGEVEKDMKKRYPHLFPFETILDQCTNSCKVLFKFIC</sequence>
<dbReference type="Proteomes" id="UP001234989">
    <property type="component" value="Chromosome 7"/>
</dbReference>
<evidence type="ECO:0000259" key="1">
    <source>
        <dbReference type="Pfam" id="PF24626"/>
    </source>
</evidence>
<feature type="domain" description="Tf2-1-like SH3-like" evidence="1">
    <location>
        <begin position="5"/>
        <end position="45"/>
    </location>
</feature>
<keyword evidence="3" id="KW-1185">Reference proteome</keyword>
<accession>A0AAF0ZFM3</accession>
<reference evidence="2" key="1">
    <citation type="submission" date="2023-08" db="EMBL/GenBank/DDBJ databases">
        <title>A de novo genome assembly of Solanum verrucosum Schlechtendal, a Mexican diploid species geographically isolated from the other diploid A-genome species in potato relatives.</title>
        <authorList>
            <person name="Hosaka K."/>
        </authorList>
    </citation>
    <scope>NUCLEOTIDE SEQUENCE</scope>
    <source>
        <tissue evidence="2">Young leaves</tissue>
    </source>
</reference>
<organism evidence="2 3">
    <name type="scientific">Solanum verrucosum</name>
    <dbReference type="NCBI Taxonomy" id="315347"/>
    <lineage>
        <taxon>Eukaryota</taxon>
        <taxon>Viridiplantae</taxon>
        <taxon>Streptophyta</taxon>
        <taxon>Embryophyta</taxon>
        <taxon>Tracheophyta</taxon>
        <taxon>Spermatophyta</taxon>
        <taxon>Magnoliopsida</taxon>
        <taxon>eudicotyledons</taxon>
        <taxon>Gunneridae</taxon>
        <taxon>Pentapetalae</taxon>
        <taxon>asterids</taxon>
        <taxon>lamiids</taxon>
        <taxon>Solanales</taxon>
        <taxon>Solanaceae</taxon>
        <taxon>Solanoideae</taxon>
        <taxon>Solaneae</taxon>
        <taxon>Solanum</taxon>
    </lineage>
</organism>
<name>A0AAF0ZFM3_SOLVR</name>
<dbReference type="InterPro" id="IPR056924">
    <property type="entry name" value="SH3_Tf2-1"/>
</dbReference>
<gene>
    <name evidence="2" type="ORF">MTR67_031098</name>
</gene>
<dbReference type="EMBL" id="CP133618">
    <property type="protein sequence ID" value="WMV37713.1"/>
    <property type="molecule type" value="Genomic_DNA"/>
</dbReference>
<proteinExistence type="predicted"/>
<dbReference type="Pfam" id="PF24626">
    <property type="entry name" value="SH3_Tf2-1"/>
    <property type="match status" value="1"/>
</dbReference>
<dbReference type="PANTHER" id="PTHR46148">
    <property type="entry name" value="CHROMO DOMAIN-CONTAINING PROTEIN"/>
    <property type="match status" value="1"/>
</dbReference>
<dbReference type="AlphaFoldDB" id="A0AAF0ZFM3"/>
<evidence type="ECO:0000313" key="2">
    <source>
        <dbReference type="EMBL" id="WMV37713.1"/>
    </source>
</evidence>
<evidence type="ECO:0000313" key="3">
    <source>
        <dbReference type="Proteomes" id="UP001234989"/>
    </source>
</evidence>
<dbReference type="PANTHER" id="PTHR46148:SF56">
    <property type="entry name" value="RETROTRANSPOSON PROTEIN"/>
    <property type="match status" value="1"/>
</dbReference>
<protein>
    <recommendedName>
        <fullName evidence="1">Tf2-1-like SH3-like domain-containing protein</fullName>
    </recommendedName>
</protein>